<sequence length="614" mass="69901">MTISQLLFAALIAFALLLSPEELLAQASTIPSTEELDALISQLGDDEYHVREAAEQQLLQLGHEAFDQLKQNERHRDLEIASRVSYILHKLQVDWLRDDDPTEVRRILARYNELNQEERRLRIEQLVALPEAAGAPAIARVARFEASPEIARLAALQLTDMDPAALKQAEQRVLQECGTSKRTPIEWIRLIFVELNSPAETVARWAAFIESEIELVATEGQDKTSSDIVYLLLDHELKLCNRLELLDETTASLVRSVELTSLTAAGSPQLQRTRGLIYAIDWITENERWDVLEQFESRFEKEICKERLVLYYLANAYGKQGKGDAAETTATKAWDLIDDDDEQRVALGGALQELGRLDWAKREWRYVIDGFAEIDPLAMSARQSLALWLHDSGNDREAADLLAASCDALDKNPGEKKKLHRTYLEHGNEPLAAFYAQRLYYEACYYQSLEDYKNQAKKLEQAAAAYEDNADILIAMYHAQGSDEDYRKRTLARIRRVSRKQQELIDSYPHIAGLYNQWAWLIGNTEGDYQKAIAYSQKSLELSPGEAGFQDTLAHCYFTAGNYEKAVEFQRLAVAGQPYVQVMQRKLVQFEKELEKRREKGLPTKPVPEKAEAS</sequence>
<dbReference type="Proteomes" id="UP000319852">
    <property type="component" value="Chromosome"/>
</dbReference>
<name>A0A517N1M0_9BACT</name>
<keyword evidence="1" id="KW-0175">Coiled coil</keyword>
<proteinExistence type="predicted"/>
<accession>A0A517N1M0</accession>
<organism evidence="2 3">
    <name type="scientific">Adhaeretor mobilis</name>
    <dbReference type="NCBI Taxonomy" id="1930276"/>
    <lineage>
        <taxon>Bacteria</taxon>
        <taxon>Pseudomonadati</taxon>
        <taxon>Planctomycetota</taxon>
        <taxon>Planctomycetia</taxon>
        <taxon>Pirellulales</taxon>
        <taxon>Lacipirellulaceae</taxon>
        <taxon>Adhaeretor</taxon>
    </lineage>
</organism>
<evidence type="ECO:0000313" key="3">
    <source>
        <dbReference type="Proteomes" id="UP000319852"/>
    </source>
</evidence>
<dbReference type="AlphaFoldDB" id="A0A517N1M0"/>
<dbReference type="InterPro" id="IPR011990">
    <property type="entry name" value="TPR-like_helical_dom_sf"/>
</dbReference>
<evidence type="ECO:0000256" key="1">
    <source>
        <dbReference type="SAM" id="Coils"/>
    </source>
</evidence>
<dbReference type="RefSeq" id="WP_145062921.1">
    <property type="nucleotide sequence ID" value="NZ_CP036263.1"/>
</dbReference>
<dbReference type="SUPFAM" id="SSF48452">
    <property type="entry name" value="TPR-like"/>
    <property type="match status" value="1"/>
</dbReference>
<keyword evidence="3" id="KW-1185">Reference proteome</keyword>
<reference evidence="2 3" key="1">
    <citation type="submission" date="2019-02" db="EMBL/GenBank/DDBJ databases">
        <title>Deep-cultivation of Planctomycetes and their phenomic and genomic characterization uncovers novel biology.</title>
        <authorList>
            <person name="Wiegand S."/>
            <person name="Jogler M."/>
            <person name="Boedeker C."/>
            <person name="Pinto D."/>
            <person name="Vollmers J."/>
            <person name="Rivas-Marin E."/>
            <person name="Kohn T."/>
            <person name="Peeters S.H."/>
            <person name="Heuer A."/>
            <person name="Rast P."/>
            <person name="Oberbeckmann S."/>
            <person name="Bunk B."/>
            <person name="Jeske O."/>
            <person name="Meyerdierks A."/>
            <person name="Storesund J.E."/>
            <person name="Kallscheuer N."/>
            <person name="Luecker S."/>
            <person name="Lage O.M."/>
            <person name="Pohl T."/>
            <person name="Merkel B.J."/>
            <person name="Hornburger P."/>
            <person name="Mueller R.-W."/>
            <person name="Bruemmer F."/>
            <person name="Labrenz M."/>
            <person name="Spormann A.M."/>
            <person name="Op den Camp H."/>
            <person name="Overmann J."/>
            <person name="Amann R."/>
            <person name="Jetten M.S.M."/>
            <person name="Mascher T."/>
            <person name="Medema M.H."/>
            <person name="Devos D.P."/>
            <person name="Kaster A.-K."/>
            <person name="Ovreas L."/>
            <person name="Rohde M."/>
            <person name="Galperin M.Y."/>
            <person name="Jogler C."/>
        </authorList>
    </citation>
    <scope>NUCLEOTIDE SEQUENCE [LARGE SCALE GENOMIC DNA]</scope>
    <source>
        <strain evidence="2 3">HG15A2</strain>
    </source>
</reference>
<evidence type="ECO:0000313" key="2">
    <source>
        <dbReference type="EMBL" id="QDT01025.1"/>
    </source>
</evidence>
<dbReference type="Gene3D" id="1.25.40.10">
    <property type="entry name" value="Tetratricopeptide repeat domain"/>
    <property type="match status" value="2"/>
</dbReference>
<dbReference type="KEGG" id="amob:HG15A2_43670"/>
<dbReference type="OrthoDB" id="228255at2"/>
<dbReference type="Pfam" id="PF14559">
    <property type="entry name" value="TPR_19"/>
    <property type="match status" value="1"/>
</dbReference>
<protein>
    <submittedName>
        <fullName evidence="2">Uncharacterized protein</fullName>
    </submittedName>
</protein>
<feature type="coiled-coil region" evidence="1">
    <location>
        <begin position="442"/>
        <end position="476"/>
    </location>
</feature>
<dbReference type="EMBL" id="CP036263">
    <property type="protein sequence ID" value="QDT01025.1"/>
    <property type="molecule type" value="Genomic_DNA"/>
</dbReference>
<gene>
    <name evidence="2" type="ORF">HG15A2_43670</name>
</gene>